<proteinExistence type="predicted"/>
<organism evidence="1 2">
    <name type="scientific">Kwoniella europaea PYCC6329</name>
    <dbReference type="NCBI Taxonomy" id="1423913"/>
    <lineage>
        <taxon>Eukaryota</taxon>
        <taxon>Fungi</taxon>
        <taxon>Dikarya</taxon>
        <taxon>Basidiomycota</taxon>
        <taxon>Agaricomycotina</taxon>
        <taxon>Tremellomycetes</taxon>
        <taxon>Tremellales</taxon>
        <taxon>Cryptococcaceae</taxon>
        <taxon>Kwoniella</taxon>
    </lineage>
</organism>
<evidence type="ECO:0000313" key="1">
    <source>
        <dbReference type="EMBL" id="WWD02861.1"/>
    </source>
</evidence>
<dbReference type="EMBL" id="CP144089">
    <property type="protein sequence ID" value="WWD02861.1"/>
    <property type="molecule type" value="Genomic_DNA"/>
</dbReference>
<keyword evidence="2" id="KW-1185">Reference proteome</keyword>
<gene>
    <name evidence="1" type="ORF">V865_000903</name>
</gene>
<evidence type="ECO:0000313" key="2">
    <source>
        <dbReference type="Proteomes" id="UP001358614"/>
    </source>
</evidence>
<protein>
    <submittedName>
        <fullName evidence="1">Uncharacterized protein</fullName>
    </submittedName>
</protein>
<dbReference type="AlphaFoldDB" id="A0AAX4K8P1"/>
<name>A0AAX4K8P1_9TREE</name>
<accession>A0AAX4K8P1</accession>
<dbReference type="Proteomes" id="UP001358614">
    <property type="component" value="Chromosome 1"/>
</dbReference>
<dbReference type="GeneID" id="91099707"/>
<reference evidence="1 2" key="1">
    <citation type="submission" date="2024-01" db="EMBL/GenBank/DDBJ databases">
        <title>Comparative genomics of Cryptococcus and Kwoniella reveals pathogenesis evolution and contrasting modes of karyotype evolution via chromosome fusion or intercentromeric recombination.</title>
        <authorList>
            <person name="Coelho M.A."/>
            <person name="David-Palma M."/>
            <person name="Shea T."/>
            <person name="Bowers K."/>
            <person name="McGinley-Smith S."/>
            <person name="Mohammad A.W."/>
            <person name="Gnirke A."/>
            <person name="Yurkov A.M."/>
            <person name="Nowrousian M."/>
            <person name="Sun S."/>
            <person name="Cuomo C.A."/>
            <person name="Heitman J."/>
        </authorList>
    </citation>
    <scope>NUCLEOTIDE SEQUENCE [LARGE SCALE GENOMIC DNA]</scope>
    <source>
        <strain evidence="1 2">PYCC6329</strain>
    </source>
</reference>
<dbReference type="KEGG" id="ker:91099707"/>
<dbReference type="RefSeq" id="XP_066080828.1">
    <property type="nucleotide sequence ID" value="XM_066224731.1"/>
</dbReference>
<sequence>MVSRITTHHPGTRCVRRTFQVSITPTNRTNLDDSNDEVLDISSSARLYDGRQRVWKGIYGRTIDDDATDKSSTGIFVPEANYLCQISVDDPASTGIQSEEVPCTAGYLNMDPSAHRDLFISAAEAQNSRLRNFISSVGLSEASLGNLPQNYITHDRIFCFEIGHAVTQPQDGQSTGFRSCKSTKEVGGFPHNRMREGNPYYTEVEMVIP</sequence>